<dbReference type="InterPro" id="IPR053198">
    <property type="entry name" value="Gynoecium_Dev_Regulator"/>
</dbReference>
<dbReference type="SUPFAM" id="SSF54277">
    <property type="entry name" value="CAD &amp; PB1 domains"/>
    <property type="match status" value="1"/>
</dbReference>
<feature type="region of interest" description="Disordered" evidence="1">
    <location>
        <begin position="112"/>
        <end position="143"/>
    </location>
</feature>
<dbReference type="InterPro" id="IPR000270">
    <property type="entry name" value="PB1_dom"/>
</dbReference>
<dbReference type="Pfam" id="PF00564">
    <property type="entry name" value="PB1"/>
    <property type="match status" value="1"/>
</dbReference>
<dbReference type="SMART" id="SM00666">
    <property type="entry name" value="PB1"/>
    <property type="match status" value="1"/>
</dbReference>
<accession>A0AAV0NXV1</accession>
<dbReference type="PANTHER" id="PTHR31066">
    <property type="entry name" value="OS05G0427100 PROTEIN-RELATED"/>
    <property type="match status" value="1"/>
</dbReference>
<reference evidence="3" key="1">
    <citation type="submission" date="2022-08" db="EMBL/GenBank/DDBJ databases">
        <authorList>
            <person name="Gutierrez-Valencia J."/>
        </authorList>
    </citation>
    <scope>NUCLEOTIDE SEQUENCE</scope>
</reference>
<evidence type="ECO:0000313" key="4">
    <source>
        <dbReference type="Proteomes" id="UP001154282"/>
    </source>
</evidence>
<dbReference type="EMBL" id="CAMGYJ010000008">
    <property type="protein sequence ID" value="CAI0463678.1"/>
    <property type="molecule type" value="Genomic_DNA"/>
</dbReference>
<organism evidence="3 4">
    <name type="scientific">Linum tenue</name>
    <dbReference type="NCBI Taxonomy" id="586396"/>
    <lineage>
        <taxon>Eukaryota</taxon>
        <taxon>Viridiplantae</taxon>
        <taxon>Streptophyta</taxon>
        <taxon>Embryophyta</taxon>
        <taxon>Tracheophyta</taxon>
        <taxon>Spermatophyta</taxon>
        <taxon>Magnoliopsida</taxon>
        <taxon>eudicotyledons</taxon>
        <taxon>Gunneridae</taxon>
        <taxon>Pentapetalae</taxon>
        <taxon>rosids</taxon>
        <taxon>fabids</taxon>
        <taxon>Malpighiales</taxon>
        <taxon>Linaceae</taxon>
        <taxon>Linum</taxon>
    </lineage>
</organism>
<dbReference type="PANTHER" id="PTHR31066:SF10">
    <property type="entry name" value="OCTICOSAPEPTIDE_PHOX_BEM1P FAMILY PROTEIN"/>
    <property type="match status" value="1"/>
</dbReference>
<dbReference type="Proteomes" id="UP001154282">
    <property type="component" value="Unassembled WGS sequence"/>
</dbReference>
<protein>
    <recommendedName>
        <fullName evidence="2">PB1 domain-containing protein</fullName>
    </recommendedName>
</protein>
<dbReference type="AlphaFoldDB" id="A0AAV0NXV1"/>
<feature type="domain" description="PB1" evidence="2">
    <location>
        <begin position="25"/>
        <end position="115"/>
    </location>
</feature>
<dbReference type="Gene3D" id="3.10.20.90">
    <property type="entry name" value="Phosphatidylinositol 3-kinase Catalytic Subunit, Chain A, domain 1"/>
    <property type="match status" value="1"/>
</dbReference>
<sequence length="194" mass="21192">MAASIDSKTPIKFLCSYGGKLVPRYPDGKLRYQGGQTRVLAVHRSVSFPELLTKLREFCGGAMVSLRCQLPPEADLDDALVSIVSDEDLANLIEEYDRSPVSSSSLKIRAFLSPPSKKQSPAPSSTTSSSSSSSSSSSWSSSNTFAATIDSPRCYRRQIPRAPATNPTRKFPPPPHHYGGHVYLNLVHNGNHWQ</sequence>
<keyword evidence="4" id="KW-1185">Reference proteome</keyword>
<comment type="caution">
    <text evidence="3">The sequence shown here is derived from an EMBL/GenBank/DDBJ whole genome shotgun (WGS) entry which is preliminary data.</text>
</comment>
<dbReference type="CDD" id="cd06410">
    <property type="entry name" value="PB1_UP2"/>
    <property type="match status" value="1"/>
</dbReference>
<evidence type="ECO:0000259" key="2">
    <source>
        <dbReference type="SMART" id="SM00666"/>
    </source>
</evidence>
<proteinExistence type="predicted"/>
<evidence type="ECO:0000256" key="1">
    <source>
        <dbReference type="SAM" id="MobiDB-lite"/>
    </source>
</evidence>
<feature type="compositionally biased region" description="Low complexity" evidence="1">
    <location>
        <begin position="113"/>
        <end position="142"/>
    </location>
</feature>
<name>A0AAV0NXV1_9ROSI</name>
<gene>
    <name evidence="3" type="ORF">LITE_LOCUS35846</name>
</gene>
<evidence type="ECO:0000313" key="3">
    <source>
        <dbReference type="EMBL" id="CAI0463678.1"/>
    </source>
</evidence>